<evidence type="ECO:0000256" key="2">
    <source>
        <dbReference type="ARBA" id="ARBA00022692"/>
    </source>
</evidence>
<keyword evidence="3 5" id="KW-1133">Transmembrane helix</keyword>
<evidence type="ECO:0000256" key="1">
    <source>
        <dbReference type="ARBA" id="ARBA00022475"/>
    </source>
</evidence>
<name>A0A550I956_9FLAO</name>
<dbReference type="Proteomes" id="UP000315131">
    <property type="component" value="Unassembled WGS sequence"/>
</dbReference>
<dbReference type="InterPro" id="IPR024163">
    <property type="entry name" value="Aerotolerance_reg_N"/>
</dbReference>
<protein>
    <submittedName>
        <fullName evidence="7">VWA domain-containing protein</fullName>
    </submittedName>
</protein>
<dbReference type="OrthoDB" id="6206554at2"/>
<gene>
    <name evidence="7" type="ORF">FGM01_06215</name>
</gene>
<accession>A0A550I956</accession>
<dbReference type="Pfam" id="PF00092">
    <property type="entry name" value="VWA"/>
    <property type="match status" value="1"/>
</dbReference>
<keyword evidence="4 5" id="KW-0472">Membrane</keyword>
<organism evidence="7 8">
    <name type="scientific">Christiangramia sabulilitoris</name>
    <dbReference type="NCBI Taxonomy" id="2583991"/>
    <lineage>
        <taxon>Bacteria</taxon>
        <taxon>Pseudomonadati</taxon>
        <taxon>Bacteroidota</taxon>
        <taxon>Flavobacteriia</taxon>
        <taxon>Flavobacteriales</taxon>
        <taxon>Flavobacteriaceae</taxon>
        <taxon>Christiangramia</taxon>
    </lineage>
</organism>
<evidence type="ECO:0000256" key="3">
    <source>
        <dbReference type="ARBA" id="ARBA00022989"/>
    </source>
</evidence>
<dbReference type="InterPro" id="IPR050768">
    <property type="entry name" value="UPF0353/GerABKA_families"/>
</dbReference>
<sequence length="354" mass="39500">MVVLEQEIWFWLLLVIPVIILLFLILILWQNKTRKKFASSTLMQHLAPNRSRSKPILKLVLILLAFASLVVAMVNPKMGTKLKTVKREGVDIVFAIDVSKSMDAEDIAPSRIEKAKQLVSQVLNNLGSDRIGLIAYAGGAYPQLPITTDYSAAKMFLQALNTDMISSQGTAISDAIELATTYYDDAQQTNRVLFIISDGEDHEGNVEEITEQASEMGIRIFTIGVGTEKGGPIPIKRNGVIQNYKKDNQGETVITKLNPETLKEIANSAKGSYIEGNVTSEVTEKVTSELQDIEKTEFEAKQFADFESHFQLFLGIALALLFLDIFVLERSTAWLQKLNLFNERKKKGVKDETL</sequence>
<dbReference type="Pfam" id="PF07584">
    <property type="entry name" value="BatA"/>
    <property type="match status" value="1"/>
</dbReference>
<dbReference type="SMART" id="SM00327">
    <property type="entry name" value="VWA"/>
    <property type="match status" value="1"/>
</dbReference>
<dbReference type="PROSITE" id="PS50234">
    <property type="entry name" value="VWFA"/>
    <property type="match status" value="1"/>
</dbReference>
<proteinExistence type="predicted"/>
<dbReference type="RefSeq" id="WP_143410250.1">
    <property type="nucleotide sequence ID" value="NZ_VHSF01000001.1"/>
</dbReference>
<evidence type="ECO:0000256" key="4">
    <source>
        <dbReference type="ARBA" id="ARBA00023136"/>
    </source>
</evidence>
<dbReference type="Gene3D" id="3.40.50.410">
    <property type="entry name" value="von Willebrand factor, type A domain"/>
    <property type="match status" value="1"/>
</dbReference>
<feature type="domain" description="VWFA" evidence="6">
    <location>
        <begin position="91"/>
        <end position="290"/>
    </location>
</feature>
<keyword evidence="1" id="KW-1003">Cell membrane</keyword>
<evidence type="ECO:0000259" key="6">
    <source>
        <dbReference type="PROSITE" id="PS50234"/>
    </source>
</evidence>
<dbReference type="InterPro" id="IPR036465">
    <property type="entry name" value="vWFA_dom_sf"/>
</dbReference>
<evidence type="ECO:0000313" key="7">
    <source>
        <dbReference type="EMBL" id="TRO67476.1"/>
    </source>
</evidence>
<keyword evidence="2 5" id="KW-0812">Transmembrane</keyword>
<evidence type="ECO:0000313" key="8">
    <source>
        <dbReference type="Proteomes" id="UP000315131"/>
    </source>
</evidence>
<evidence type="ECO:0000256" key="5">
    <source>
        <dbReference type="SAM" id="Phobius"/>
    </source>
</evidence>
<reference evidence="7 8" key="1">
    <citation type="submission" date="2019-06" db="EMBL/GenBank/DDBJ databases">
        <title>Gramella sabulilitoris sp. nov., isolated from a marine sand.</title>
        <authorList>
            <person name="Yoon J.-H."/>
        </authorList>
    </citation>
    <scope>NUCLEOTIDE SEQUENCE [LARGE SCALE GENOMIC DNA]</scope>
    <source>
        <strain evidence="7 8">HSMS-1</strain>
    </source>
</reference>
<keyword evidence="8" id="KW-1185">Reference proteome</keyword>
<dbReference type="SUPFAM" id="SSF53300">
    <property type="entry name" value="vWA-like"/>
    <property type="match status" value="1"/>
</dbReference>
<dbReference type="EMBL" id="VHSF01000001">
    <property type="protein sequence ID" value="TRO67476.1"/>
    <property type="molecule type" value="Genomic_DNA"/>
</dbReference>
<dbReference type="PANTHER" id="PTHR22550">
    <property type="entry name" value="SPORE GERMINATION PROTEIN"/>
    <property type="match status" value="1"/>
</dbReference>
<comment type="caution">
    <text evidence="7">The sequence shown here is derived from an EMBL/GenBank/DDBJ whole genome shotgun (WGS) entry which is preliminary data.</text>
</comment>
<dbReference type="PANTHER" id="PTHR22550:SF5">
    <property type="entry name" value="LEUCINE ZIPPER PROTEIN 4"/>
    <property type="match status" value="1"/>
</dbReference>
<dbReference type="InterPro" id="IPR002035">
    <property type="entry name" value="VWF_A"/>
</dbReference>
<dbReference type="AlphaFoldDB" id="A0A550I956"/>
<feature type="transmembrane region" description="Helical" evidence="5">
    <location>
        <begin position="56"/>
        <end position="74"/>
    </location>
</feature>
<feature type="transmembrane region" description="Helical" evidence="5">
    <location>
        <begin position="6"/>
        <end position="29"/>
    </location>
</feature>